<protein>
    <submittedName>
        <fullName evidence="2">Uncharacterized protein</fullName>
    </submittedName>
</protein>
<sequence length="182" mass="20827">MAQGAPSIQRSNSRRSKLFSKLSRSSSASDLTVPQRRSVYAEPAYVDRLNIPVRPHVMPSEPKPHEHYLKLQRDNLEGTLSDIKKVRNLRTSALQIRSILWAAEDTPPNRKGLPSGKVRIQEEDVADFKQQMRQMLVRCLAERPIEGAEETAQKEKEMEERALAHFDKLDWSFLNGDAMKGY</sequence>
<evidence type="ECO:0000256" key="1">
    <source>
        <dbReference type="SAM" id="MobiDB-lite"/>
    </source>
</evidence>
<dbReference type="OrthoDB" id="10333966at2759"/>
<reference evidence="2 3" key="1">
    <citation type="submission" date="2019-04" db="EMBL/GenBank/DDBJ databases">
        <title>High contiguity whole genome sequence and gene annotation resource for two Venturia nashicola isolates.</title>
        <authorList>
            <person name="Prokchorchik M."/>
            <person name="Won K."/>
            <person name="Lee Y."/>
            <person name="Choi E.D."/>
            <person name="Segonzac C."/>
            <person name="Sohn K.H."/>
        </authorList>
    </citation>
    <scope>NUCLEOTIDE SEQUENCE [LARGE SCALE GENOMIC DNA]</scope>
    <source>
        <strain evidence="2 3">PRI2</strain>
    </source>
</reference>
<dbReference type="Proteomes" id="UP000298493">
    <property type="component" value="Unassembled WGS sequence"/>
</dbReference>
<evidence type="ECO:0000313" key="3">
    <source>
        <dbReference type="Proteomes" id="UP000298493"/>
    </source>
</evidence>
<keyword evidence="3" id="KW-1185">Reference proteome</keyword>
<feature type="region of interest" description="Disordered" evidence="1">
    <location>
        <begin position="1"/>
        <end position="35"/>
    </location>
</feature>
<name>A0A4Z1NV35_9PEZI</name>
<gene>
    <name evidence="2" type="ORF">E6O75_ATG07072</name>
</gene>
<organism evidence="2 3">
    <name type="scientific">Venturia nashicola</name>
    <dbReference type="NCBI Taxonomy" id="86259"/>
    <lineage>
        <taxon>Eukaryota</taxon>
        <taxon>Fungi</taxon>
        <taxon>Dikarya</taxon>
        <taxon>Ascomycota</taxon>
        <taxon>Pezizomycotina</taxon>
        <taxon>Dothideomycetes</taxon>
        <taxon>Pleosporomycetidae</taxon>
        <taxon>Venturiales</taxon>
        <taxon>Venturiaceae</taxon>
        <taxon>Venturia</taxon>
    </lineage>
</organism>
<dbReference type="AlphaFoldDB" id="A0A4Z1NV35"/>
<dbReference type="EMBL" id="SNSC02000012">
    <property type="protein sequence ID" value="TID19734.1"/>
    <property type="molecule type" value="Genomic_DNA"/>
</dbReference>
<proteinExistence type="predicted"/>
<accession>A0A4Z1NV35</accession>
<evidence type="ECO:0000313" key="2">
    <source>
        <dbReference type="EMBL" id="TID19734.1"/>
    </source>
</evidence>
<feature type="compositionally biased region" description="Low complexity" evidence="1">
    <location>
        <begin position="19"/>
        <end position="29"/>
    </location>
</feature>
<comment type="caution">
    <text evidence="2">The sequence shown here is derived from an EMBL/GenBank/DDBJ whole genome shotgun (WGS) entry which is preliminary data.</text>
</comment>